<sequence>MFRKILILLIVTSVLIFAKKNPLYSLKIDRSEIFNYDYSIVNCTGHCSFVNRSTKALNIILNFKKAMLDTNIMLMRSMVWRNNVWVKFSPLEFSITLKDFFKYDWFDIKGIRESCKPPMTYPWQKTTYKLLNYIPNMKHYPSFMPTGSYRVDVEFWDSNKKLNKFLEHHLYMFIDEIIKH</sequence>
<feature type="signal peptide" evidence="1">
    <location>
        <begin position="1"/>
        <end position="18"/>
    </location>
</feature>
<feature type="chain" id="PRO_5045866014" evidence="1">
    <location>
        <begin position="19"/>
        <end position="180"/>
    </location>
</feature>
<accession>A0ABM1MT17</accession>
<gene>
    <name evidence="3" type="primary">LOC108563528</name>
</gene>
<reference evidence="3" key="1">
    <citation type="submission" date="2025-08" db="UniProtKB">
        <authorList>
            <consortium name="RefSeq"/>
        </authorList>
    </citation>
    <scope>IDENTIFICATION</scope>
    <source>
        <tissue evidence="3">Whole Larva</tissue>
    </source>
</reference>
<dbReference type="Proteomes" id="UP000695000">
    <property type="component" value="Unplaced"/>
</dbReference>
<dbReference type="GeneID" id="108563528"/>
<evidence type="ECO:0000313" key="2">
    <source>
        <dbReference type="Proteomes" id="UP000695000"/>
    </source>
</evidence>
<keyword evidence="1" id="KW-0732">Signal</keyword>
<organism evidence="2 3">
    <name type="scientific">Nicrophorus vespilloides</name>
    <name type="common">Boreal carrion beetle</name>
    <dbReference type="NCBI Taxonomy" id="110193"/>
    <lineage>
        <taxon>Eukaryota</taxon>
        <taxon>Metazoa</taxon>
        <taxon>Ecdysozoa</taxon>
        <taxon>Arthropoda</taxon>
        <taxon>Hexapoda</taxon>
        <taxon>Insecta</taxon>
        <taxon>Pterygota</taxon>
        <taxon>Neoptera</taxon>
        <taxon>Endopterygota</taxon>
        <taxon>Coleoptera</taxon>
        <taxon>Polyphaga</taxon>
        <taxon>Staphyliniformia</taxon>
        <taxon>Silphidae</taxon>
        <taxon>Nicrophorinae</taxon>
        <taxon>Nicrophorus</taxon>
    </lineage>
</organism>
<keyword evidence="2" id="KW-1185">Reference proteome</keyword>
<protein>
    <submittedName>
        <fullName evidence="3">Uncharacterized protein LOC108563528</fullName>
    </submittedName>
</protein>
<proteinExistence type="predicted"/>
<evidence type="ECO:0000313" key="3">
    <source>
        <dbReference type="RefSeq" id="XP_017777717.1"/>
    </source>
</evidence>
<name>A0ABM1MT17_NICVS</name>
<evidence type="ECO:0000256" key="1">
    <source>
        <dbReference type="SAM" id="SignalP"/>
    </source>
</evidence>
<dbReference type="RefSeq" id="XP_017777717.1">
    <property type="nucleotide sequence ID" value="XM_017922228.1"/>
</dbReference>